<dbReference type="Gene3D" id="2.60.40.10">
    <property type="entry name" value="Immunoglobulins"/>
    <property type="match status" value="1"/>
</dbReference>
<dbReference type="InterPro" id="IPR013784">
    <property type="entry name" value="Carb-bd-like_fold"/>
</dbReference>
<reference evidence="3 4" key="1">
    <citation type="journal article" date="2024" name="Nat. Commun.">
        <title>Phylogenomics reveals the evolutionary origins of lichenization in chlorophyte algae.</title>
        <authorList>
            <person name="Puginier C."/>
            <person name="Libourel C."/>
            <person name="Otte J."/>
            <person name="Skaloud P."/>
            <person name="Haon M."/>
            <person name="Grisel S."/>
            <person name="Petersen M."/>
            <person name="Berrin J.G."/>
            <person name="Delaux P.M."/>
            <person name="Dal Grande F."/>
            <person name="Keller J."/>
        </authorList>
    </citation>
    <scope>NUCLEOTIDE SEQUENCE [LARGE SCALE GENOMIC DNA]</scope>
    <source>
        <strain evidence="3 4">SAG 245.80</strain>
    </source>
</reference>
<dbReference type="PANTHER" id="PTHR15048">
    <property type="entry name" value="STARCH-BINDING DOMAIN-CONTAINING PROTEIN 1"/>
    <property type="match status" value="1"/>
</dbReference>
<dbReference type="Proteomes" id="UP001445335">
    <property type="component" value="Unassembled WGS sequence"/>
</dbReference>
<dbReference type="SUPFAM" id="SSF49452">
    <property type="entry name" value="Starch-binding domain-like"/>
    <property type="match status" value="1"/>
</dbReference>
<feature type="domain" description="CBM20" evidence="2">
    <location>
        <begin position="33"/>
        <end position="140"/>
    </location>
</feature>
<dbReference type="GO" id="GO:0016020">
    <property type="term" value="C:membrane"/>
    <property type="evidence" value="ECO:0007669"/>
    <property type="project" value="TreeGrafter"/>
</dbReference>
<dbReference type="PANTHER" id="PTHR15048:SF0">
    <property type="entry name" value="STARCH-BINDING DOMAIN-CONTAINING PROTEIN 1"/>
    <property type="match status" value="1"/>
</dbReference>
<dbReference type="Pfam" id="PF00686">
    <property type="entry name" value="CBM_20"/>
    <property type="match status" value="1"/>
</dbReference>
<name>A0AAW1SBJ3_9CHLO</name>
<dbReference type="AlphaFoldDB" id="A0AAW1SBJ3"/>
<dbReference type="GO" id="GO:2001070">
    <property type="term" value="F:starch binding"/>
    <property type="evidence" value="ECO:0007669"/>
    <property type="project" value="InterPro"/>
</dbReference>
<evidence type="ECO:0000259" key="2">
    <source>
        <dbReference type="PROSITE" id="PS51166"/>
    </source>
</evidence>
<dbReference type="EMBL" id="JALJOU010000006">
    <property type="protein sequence ID" value="KAK9843475.1"/>
    <property type="molecule type" value="Genomic_DNA"/>
</dbReference>
<keyword evidence="4" id="KW-1185">Reference proteome</keyword>
<evidence type="ECO:0000313" key="4">
    <source>
        <dbReference type="Proteomes" id="UP001445335"/>
    </source>
</evidence>
<dbReference type="CDD" id="cd05467">
    <property type="entry name" value="CBM20"/>
    <property type="match status" value="1"/>
</dbReference>
<sequence>MLGAAVLLHGKPRRQPQAARATTCFRESTGAPTKPAEQVTMRFSTHYKTAFGEGLKVVGSLEELGSWEVAAAPAMHWTDGDWWNVDVTLPAGEAFEAKLVHLSGNAVSWEPGRNREVAVPAEGVPLPPGAAVEVACTFAYTDQTALALAGSAAGGAAANAAMAEVHIGAAPPADAPAQESMQAAPEPLLHQLPSSNDAGPEIEPPALMEDMRPPAPEAALAVAAEAPADAPAGSQAKAGAGGNGKALRDMGRAAGLAAAVVAAGVATSALAIDVDLAVAGALVAAGASLLQGGDKKDVKGLAAGGLSAVGKGLDAAESVARAFGLKSLAERRSAAVGASSTPSAGPAAAEALTPADDVAAADARLAACIAEAEAALADKETEAVAAGDDIHWAARFDR</sequence>
<evidence type="ECO:0000313" key="3">
    <source>
        <dbReference type="EMBL" id="KAK9843475.1"/>
    </source>
</evidence>
<dbReference type="SMART" id="SM01065">
    <property type="entry name" value="CBM_2"/>
    <property type="match status" value="1"/>
</dbReference>
<feature type="region of interest" description="Disordered" evidence="1">
    <location>
        <begin position="12"/>
        <end position="32"/>
    </location>
</feature>
<organism evidence="3 4">
    <name type="scientific">Elliptochloris bilobata</name>
    <dbReference type="NCBI Taxonomy" id="381761"/>
    <lineage>
        <taxon>Eukaryota</taxon>
        <taxon>Viridiplantae</taxon>
        <taxon>Chlorophyta</taxon>
        <taxon>core chlorophytes</taxon>
        <taxon>Trebouxiophyceae</taxon>
        <taxon>Trebouxiophyceae incertae sedis</taxon>
        <taxon>Elliptochloris clade</taxon>
        <taxon>Elliptochloris</taxon>
    </lineage>
</organism>
<gene>
    <name evidence="3" type="ORF">WJX81_004522</name>
</gene>
<comment type="caution">
    <text evidence="3">The sequence shown here is derived from an EMBL/GenBank/DDBJ whole genome shotgun (WGS) entry which is preliminary data.</text>
</comment>
<evidence type="ECO:0000256" key="1">
    <source>
        <dbReference type="SAM" id="MobiDB-lite"/>
    </source>
</evidence>
<dbReference type="PROSITE" id="PS51166">
    <property type="entry name" value="CBM20"/>
    <property type="match status" value="1"/>
</dbReference>
<proteinExistence type="predicted"/>
<accession>A0AAW1SBJ3</accession>
<dbReference type="InterPro" id="IPR013783">
    <property type="entry name" value="Ig-like_fold"/>
</dbReference>
<protein>
    <recommendedName>
        <fullName evidence="2">CBM20 domain-containing protein</fullName>
    </recommendedName>
</protein>
<dbReference type="InterPro" id="IPR002044">
    <property type="entry name" value="CBM20"/>
</dbReference>